<dbReference type="InterPro" id="IPR049326">
    <property type="entry name" value="Rhodopsin_dom_fungi"/>
</dbReference>
<evidence type="ECO:0000256" key="8">
    <source>
        <dbReference type="ARBA" id="ARBA00022729"/>
    </source>
</evidence>
<evidence type="ECO:0000256" key="6">
    <source>
        <dbReference type="ARBA" id="ARBA00022622"/>
    </source>
</evidence>
<dbReference type="InterPro" id="IPR052337">
    <property type="entry name" value="SAT4-like"/>
</dbReference>
<keyword evidence="8" id="KW-0732">Signal</keyword>
<keyword evidence="14" id="KW-0349">Heme</keyword>
<keyword evidence="9 15" id="KW-1133">Transmembrane helix</keyword>
<comment type="similarity">
    <text evidence="13">Belongs to the SAT4 family.</text>
</comment>
<feature type="transmembrane region" description="Helical" evidence="15">
    <location>
        <begin position="116"/>
        <end position="136"/>
    </location>
</feature>
<evidence type="ECO:0000313" key="18">
    <source>
        <dbReference type="Proteomes" id="UP001610334"/>
    </source>
</evidence>
<protein>
    <submittedName>
        <fullName evidence="17">Integral membrane protein</fullName>
    </submittedName>
</protein>
<keyword evidence="7 15" id="KW-0812">Transmembrane</keyword>
<evidence type="ECO:0000256" key="11">
    <source>
        <dbReference type="ARBA" id="ARBA00023157"/>
    </source>
</evidence>
<dbReference type="Proteomes" id="UP001610334">
    <property type="component" value="Unassembled WGS sequence"/>
</dbReference>
<feature type="disulfide bond" evidence="14">
    <location>
        <begin position="54"/>
        <end position="85"/>
    </location>
</feature>
<evidence type="ECO:0000256" key="5">
    <source>
        <dbReference type="ARBA" id="ARBA00022525"/>
    </source>
</evidence>
<keyword evidence="14" id="KW-0479">Metal-binding</keyword>
<feature type="transmembrane region" description="Helical" evidence="15">
    <location>
        <begin position="274"/>
        <end position="299"/>
    </location>
</feature>
<evidence type="ECO:0000256" key="3">
    <source>
        <dbReference type="ARBA" id="ARBA00004613"/>
    </source>
</evidence>
<proteinExistence type="inferred from homology"/>
<feature type="disulfide bond" evidence="14">
    <location>
        <begin position="73"/>
        <end position="106"/>
    </location>
</feature>
<evidence type="ECO:0000256" key="12">
    <source>
        <dbReference type="ARBA" id="ARBA00023288"/>
    </source>
</evidence>
<evidence type="ECO:0000259" key="16">
    <source>
        <dbReference type="PROSITE" id="PS52012"/>
    </source>
</evidence>
<evidence type="ECO:0000256" key="2">
    <source>
        <dbReference type="ARBA" id="ARBA00004589"/>
    </source>
</evidence>
<gene>
    <name evidence="17" type="ORF">BJX63DRAFT_436314</name>
</gene>
<keyword evidence="10 15" id="KW-0472">Membrane</keyword>
<evidence type="ECO:0000256" key="13">
    <source>
        <dbReference type="ARBA" id="ARBA00038359"/>
    </source>
</evidence>
<dbReference type="Pfam" id="PF05730">
    <property type="entry name" value="CFEM"/>
    <property type="match status" value="1"/>
</dbReference>
<dbReference type="PANTHER" id="PTHR33048:SF143">
    <property type="entry name" value="EXTRACELLULAR MEMBRANE PROTEIN CFEM DOMAIN-CONTAINING PROTEIN-RELATED"/>
    <property type="match status" value="1"/>
</dbReference>
<dbReference type="EMBL" id="JBFXLT010000117">
    <property type="protein sequence ID" value="KAL2808259.1"/>
    <property type="molecule type" value="Genomic_DNA"/>
</dbReference>
<evidence type="ECO:0000313" key="17">
    <source>
        <dbReference type="EMBL" id="KAL2808259.1"/>
    </source>
</evidence>
<feature type="disulfide bond" evidence="14">
    <location>
        <begin position="64"/>
        <end position="71"/>
    </location>
</feature>
<comment type="subcellular location">
    <subcellularLocation>
        <location evidence="2">Membrane</location>
        <topology evidence="2">Lipid-anchor</topology>
        <topology evidence="2">GPI-anchor</topology>
    </subcellularLocation>
    <subcellularLocation>
        <location evidence="1">Membrane</location>
        <topology evidence="1">Multi-pass membrane protein</topology>
    </subcellularLocation>
    <subcellularLocation>
        <location evidence="3">Secreted</location>
    </subcellularLocation>
</comment>
<keyword evidence="12" id="KW-0449">Lipoprotein</keyword>
<feature type="transmembrane region" description="Helical" evidence="15">
    <location>
        <begin position="350"/>
        <end position="368"/>
    </location>
</feature>
<keyword evidence="5" id="KW-0964">Secreted</keyword>
<dbReference type="PROSITE" id="PS52012">
    <property type="entry name" value="CFEM"/>
    <property type="match status" value="1"/>
</dbReference>
<evidence type="ECO:0000256" key="10">
    <source>
        <dbReference type="ARBA" id="ARBA00023136"/>
    </source>
</evidence>
<keyword evidence="11 14" id="KW-1015">Disulfide bond</keyword>
<comment type="similarity">
    <text evidence="4">Belongs to the RBT5 family.</text>
</comment>
<keyword evidence="6" id="KW-0336">GPI-anchor</keyword>
<feature type="domain" description="CFEM" evidence="16">
    <location>
        <begin position="24"/>
        <end position="133"/>
    </location>
</feature>
<feature type="disulfide bond" evidence="14">
    <location>
        <begin position="50"/>
        <end position="90"/>
    </location>
</feature>
<evidence type="ECO:0000256" key="15">
    <source>
        <dbReference type="SAM" id="Phobius"/>
    </source>
</evidence>
<organism evidence="17 18">
    <name type="scientific">Aspergillus granulosus</name>
    <dbReference type="NCBI Taxonomy" id="176169"/>
    <lineage>
        <taxon>Eukaryota</taxon>
        <taxon>Fungi</taxon>
        <taxon>Dikarya</taxon>
        <taxon>Ascomycota</taxon>
        <taxon>Pezizomycotina</taxon>
        <taxon>Eurotiomycetes</taxon>
        <taxon>Eurotiomycetidae</taxon>
        <taxon>Eurotiales</taxon>
        <taxon>Aspergillaceae</taxon>
        <taxon>Aspergillus</taxon>
        <taxon>Aspergillus subgen. Nidulantes</taxon>
    </lineage>
</organism>
<evidence type="ECO:0000256" key="1">
    <source>
        <dbReference type="ARBA" id="ARBA00004141"/>
    </source>
</evidence>
<feature type="transmembrane region" description="Helical" evidence="15">
    <location>
        <begin position="311"/>
        <end position="330"/>
    </location>
</feature>
<evidence type="ECO:0000256" key="14">
    <source>
        <dbReference type="PROSITE-ProRule" id="PRU01356"/>
    </source>
</evidence>
<keyword evidence="18" id="KW-1185">Reference proteome</keyword>
<keyword evidence="14" id="KW-0408">Iron</keyword>
<name>A0ABR4GZ54_9EURO</name>
<reference evidence="17 18" key="1">
    <citation type="submission" date="2024-07" db="EMBL/GenBank/DDBJ databases">
        <title>Section-level genome sequencing and comparative genomics of Aspergillus sections Usti and Cavernicolus.</title>
        <authorList>
            <consortium name="Lawrence Berkeley National Laboratory"/>
            <person name="Nybo J.L."/>
            <person name="Vesth T.C."/>
            <person name="Theobald S."/>
            <person name="Frisvad J.C."/>
            <person name="Larsen T.O."/>
            <person name="Kjaerboelling I."/>
            <person name="Rothschild-Mancinelli K."/>
            <person name="Lyhne E.K."/>
            <person name="Kogle M.E."/>
            <person name="Barry K."/>
            <person name="Clum A."/>
            <person name="Na H."/>
            <person name="Ledsgaard L."/>
            <person name="Lin J."/>
            <person name="Lipzen A."/>
            <person name="Kuo A."/>
            <person name="Riley R."/>
            <person name="Mondo S."/>
            <person name="Labutti K."/>
            <person name="Haridas S."/>
            <person name="Pangalinan J."/>
            <person name="Salamov A.A."/>
            <person name="Simmons B.A."/>
            <person name="Magnuson J.K."/>
            <person name="Chen J."/>
            <person name="Drula E."/>
            <person name="Henrissat B."/>
            <person name="Wiebenga A."/>
            <person name="Lubbers R.J."/>
            <person name="Gomes A.C."/>
            <person name="Makela M.R."/>
            <person name="Stajich J."/>
            <person name="Grigoriev I.V."/>
            <person name="Mortensen U.H."/>
            <person name="De Vries R.P."/>
            <person name="Baker S.E."/>
            <person name="Andersen M.R."/>
        </authorList>
    </citation>
    <scope>NUCLEOTIDE SEQUENCE [LARGE SCALE GENOMIC DNA]</scope>
    <source>
        <strain evidence="17 18">CBS 588.65</strain>
    </source>
</reference>
<feature type="binding site" description="axial binding residue" evidence="14">
    <location>
        <position position="68"/>
    </location>
    <ligand>
        <name>heme</name>
        <dbReference type="ChEBI" id="CHEBI:30413"/>
    </ligand>
    <ligandPart>
        <name>Fe</name>
        <dbReference type="ChEBI" id="CHEBI:18248"/>
    </ligandPart>
</feature>
<keyword evidence="6" id="KW-0325">Glycoprotein</keyword>
<feature type="transmembrane region" description="Helical" evidence="15">
    <location>
        <begin position="192"/>
        <end position="215"/>
    </location>
</feature>
<evidence type="ECO:0000256" key="7">
    <source>
        <dbReference type="ARBA" id="ARBA00022692"/>
    </source>
</evidence>
<dbReference type="InterPro" id="IPR008427">
    <property type="entry name" value="Extracellular_membr_CFEM_dom"/>
</dbReference>
<accession>A0ABR4GZ54</accession>
<dbReference type="PANTHER" id="PTHR33048">
    <property type="entry name" value="PTH11-LIKE INTEGRAL MEMBRANE PROTEIN (AFU_ORTHOLOGUE AFUA_5G11245)"/>
    <property type="match status" value="1"/>
</dbReference>
<feature type="transmembrane region" description="Helical" evidence="15">
    <location>
        <begin position="227"/>
        <end position="249"/>
    </location>
</feature>
<comment type="caution">
    <text evidence="17">The sequence shown here is derived from an EMBL/GenBank/DDBJ whole genome shotgun (WGS) entry which is preliminary data.</text>
</comment>
<dbReference type="Pfam" id="PF20684">
    <property type="entry name" value="Fung_rhodopsin"/>
    <property type="match status" value="1"/>
</dbReference>
<sequence>MALAHRAGDLRLHSNRLEMRHVRFWAAVLSLIALQLNICVRAQTQSLPQCSSECLTRLLPQSPCSADDQVCICTNHDLNTKLESCVAANCTVKESLTTLKVTNTECGAPIRDQTSLSIILPAVGFGALIFVALRIYTRLFVTQPGMGLDDWATILLACCTIPVNSGSILLGIAGLGKDIWTLEFDKITRILYLFYIQEIIYIFCIALTKICLLLFYLRIFPSKRMRLIIQVSSALTFCYCITFMFALAFQCSPVSYNWNGWDGEHEGSCVKKNALVITAAALNVVLDFWVIALPIPGVLRLQASIVTKLQVIFMFTVGFLITGVSIYRTIMLKIFATSTNATWDQAAGGYWSIIEVDVGLFCICLPALRSLLGHLMPSVFGSTKGASSAGQPLSSLSNSQHRPRLSKVGRSDANASFMQLIEMDATGNLKSHG</sequence>
<feature type="transmembrane region" description="Helical" evidence="15">
    <location>
        <begin position="148"/>
        <end position="172"/>
    </location>
</feature>
<evidence type="ECO:0000256" key="4">
    <source>
        <dbReference type="ARBA" id="ARBA00010031"/>
    </source>
</evidence>
<evidence type="ECO:0000256" key="9">
    <source>
        <dbReference type="ARBA" id="ARBA00022989"/>
    </source>
</evidence>